<dbReference type="Pfam" id="PF00067">
    <property type="entry name" value="p450"/>
    <property type="match status" value="1"/>
</dbReference>
<gene>
    <name evidence="8" type="ORF">B0A49_08017</name>
</gene>
<dbReference type="InterPro" id="IPR002401">
    <property type="entry name" value="Cyt_P450_E_grp-I"/>
</dbReference>
<comment type="caution">
    <text evidence="8">The sequence shown here is derived from an EMBL/GenBank/DDBJ whole genome shotgun (WGS) entry which is preliminary data.</text>
</comment>
<dbReference type="EMBL" id="NAJN01000834">
    <property type="protein sequence ID" value="TKA68255.1"/>
    <property type="molecule type" value="Genomic_DNA"/>
</dbReference>
<dbReference type="Gene3D" id="1.10.630.10">
    <property type="entry name" value="Cytochrome P450"/>
    <property type="match status" value="1"/>
</dbReference>
<evidence type="ECO:0000256" key="3">
    <source>
        <dbReference type="ARBA" id="ARBA00022723"/>
    </source>
</evidence>
<keyword evidence="6 7" id="KW-0349">Heme</keyword>
<dbReference type="InterPro" id="IPR001128">
    <property type="entry name" value="Cyt_P450"/>
</dbReference>
<reference evidence="8 9" key="1">
    <citation type="submission" date="2017-03" db="EMBL/GenBank/DDBJ databases">
        <title>Genomes of endolithic fungi from Antarctica.</title>
        <authorList>
            <person name="Coleine C."/>
            <person name="Masonjones S."/>
            <person name="Stajich J.E."/>
        </authorList>
    </citation>
    <scope>NUCLEOTIDE SEQUENCE [LARGE SCALE GENOMIC DNA]</scope>
    <source>
        <strain evidence="8 9">CCFEE 5187</strain>
    </source>
</reference>
<dbReference type="GO" id="GO:0005506">
    <property type="term" value="F:iron ion binding"/>
    <property type="evidence" value="ECO:0007669"/>
    <property type="project" value="InterPro"/>
</dbReference>
<dbReference type="SUPFAM" id="SSF48264">
    <property type="entry name" value="Cytochrome P450"/>
    <property type="match status" value="1"/>
</dbReference>
<accession>A0A4U0X1W1</accession>
<dbReference type="InterPro" id="IPR036396">
    <property type="entry name" value="Cyt_P450_sf"/>
</dbReference>
<evidence type="ECO:0000256" key="6">
    <source>
        <dbReference type="PIRSR" id="PIRSR602401-1"/>
    </source>
</evidence>
<dbReference type="GO" id="GO:0016705">
    <property type="term" value="F:oxidoreductase activity, acting on paired donors, with incorporation or reduction of molecular oxygen"/>
    <property type="evidence" value="ECO:0007669"/>
    <property type="project" value="InterPro"/>
</dbReference>
<dbReference type="PROSITE" id="PS00086">
    <property type="entry name" value="CYTOCHROME_P450"/>
    <property type="match status" value="1"/>
</dbReference>
<name>A0A4U0X1W1_9PEZI</name>
<protein>
    <recommendedName>
        <fullName evidence="10">Cytochrome P450</fullName>
    </recommendedName>
</protein>
<dbReference type="OrthoDB" id="1470350at2759"/>
<dbReference type="PANTHER" id="PTHR24305:SF96">
    <property type="entry name" value="CYTOCHROME P450 MONOOXYGENASE STCB-RELATED"/>
    <property type="match status" value="1"/>
</dbReference>
<evidence type="ECO:0000256" key="4">
    <source>
        <dbReference type="ARBA" id="ARBA00023002"/>
    </source>
</evidence>
<keyword evidence="4 7" id="KW-0560">Oxidoreductase</keyword>
<comment type="similarity">
    <text evidence="2 7">Belongs to the cytochrome P450 family.</text>
</comment>
<keyword evidence="9" id="KW-1185">Reference proteome</keyword>
<proteinExistence type="inferred from homology"/>
<keyword evidence="7" id="KW-0503">Monooxygenase</keyword>
<dbReference type="PANTHER" id="PTHR24305">
    <property type="entry name" value="CYTOCHROME P450"/>
    <property type="match status" value="1"/>
</dbReference>
<evidence type="ECO:0000256" key="7">
    <source>
        <dbReference type="RuleBase" id="RU000461"/>
    </source>
</evidence>
<dbReference type="AlphaFoldDB" id="A0A4U0X1W1"/>
<dbReference type="GO" id="GO:0020037">
    <property type="term" value="F:heme binding"/>
    <property type="evidence" value="ECO:0007669"/>
    <property type="project" value="InterPro"/>
</dbReference>
<sequence length="344" mass="38437">MVVRQRVDLAVAKIKRDAEQGSADVLKWFTFMATDVSGELSFGRSFEMLQREQKNPYIRDLETAMMIAGIRSELQPLLTIASYLPLKVLRHVLDIDRRLWSYGDEAIGNLKVHITRKQGNAATSLFSKFLDPTKNQELTDPEIAQEASNLIVAGSDTTAVSLTYFVWAVLHPNNIHVRRRLMDEICTVPANARASDLSSLQYLRAVVDETLRLYGAAPGSLPRVVPSAGVVLSQYPIPGGVTVSTQAFTMHRDPDIFKDPERFEPSRWENPSQEMKDAFSPFGAGSRTCLGIHLAMLELLLGAFTFLKQIPDATLSPTTTDESMEFENYFLIAPKSHCCQIQSR</sequence>
<feature type="binding site" description="axial binding residue" evidence="6">
    <location>
        <position position="289"/>
    </location>
    <ligand>
        <name>heme</name>
        <dbReference type="ChEBI" id="CHEBI:30413"/>
    </ligand>
    <ligandPart>
        <name>Fe</name>
        <dbReference type="ChEBI" id="CHEBI:18248"/>
    </ligandPart>
</feature>
<dbReference type="GO" id="GO:0004497">
    <property type="term" value="F:monooxygenase activity"/>
    <property type="evidence" value="ECO:0007669"/>
    <property type="project" value="UniProtKB-KW"/>
</dbReference>
<evidence type="ECO:0000313" key="9">
    <source>
        <dbReference type="Proteomes" id="UP000308768"/>
    </source>
</evidence>
<evidence type="ECO:0000256" key="1">
    <source>
        <dbReference type="ARBA" id="ARBA00001971"/>
    </source>
</evidence>
<dbReference type="InterPro" id="IPR017972">
    <property type="entry name" value="Cyt_P450_CS"/>
</dbReference>
<evidence type="ECO:0008006" key="10">
    <source>
        <dbReference type="Google" id="ProtNLM"/>
    </source>
</evidence>
<keyword evidence="3 6" id="KW-0479">Metal-binding</keyword>
<comment type="cofactor">
    <cofactor evidence="1 6">
        <name>heme</name>
        <dbReference type="ChEBI" id="CHEBI:30413"/>
    </cofactor>
</comment>
<dbReference type="InterPro" id="IPR050121">
    <property type="entry name" value="Cytochrome_P450_monoxygenase"/>
</dbReference>
<dbReference type="PRINTS" id="PR00463">
    <property type="entry name" value="EP450I"/>
</dbReference>
<evidence type="ECO:0000313" key="8">
    <source>
        <dbReference type="EMBL" id="TKA68255.1"/>
    </source>
</evidence>
<keyword evidence="5 6" id="KW-0408">Iron</keyword>
<dbReference type="STRING" id="331657.A0A4U0X1W1"/>
<evidence type="ECO:0000256" key="2">
    <source>
        <dbReference type="ARBA" id="ARBA00010617"/>
    </source>
</evidence>
<dbReference type="Proteomes" id="UP000308768">
    <property type="component" value="Unassembled WGS sequence"/>
</dbReference>
<dbReference type="PRINTS" id="PR00385">
    <property type="entry name" value="P450"/>
</dbReference>
<organism evidence="8 9">
    <name type="scientific">Cryomyces minteri</name>
    <dbReference type="NCBI Taxonomy" id="331657"/>
    <lineage>
        <taxon>Eukaryota</taxon>
        <taxon>Fungi</taxon>
        <taxon>Dikarya</taxon>
        <taxon>Ascomycota</taxon>
        <taxon>Pezizomycotina</taxon>
        <taxon>Dothideomycetes</taxon>
        <taxon>Dothideomycetes incertae sedis</taxon>
        <taxon>Cryomyces</taxon>
    </lineage>
</organism>
<evidence type="ECO:0000256" key="5">
    <source>
        <dbReference type="ARBA" id="ARBA00023004"/>
    </source>
</evidence>